<reference evidence="2" key="1">
    <citation type="submission" date="2022-11" db="UniProtKB">
        <authorList>
            <consortium name="WormBaseParasite"/>
        </authorList>
    </citation>
    <scope>IDENTIFICATION</scope>
</reference>
<evidence type="ECO:0000313" key="2">
    <source>
        <dbReference type="WBParaSite" id="JU765_v2.g5562.t1"/>
    </source>
</evidence>
<sequence>MLHHGRTLKVFIGKNEMTQFLFVLVLYNKHTKSVRVSSAHHNRQNSFSTISPKENYKCSGIQWFPIVTMVFVVD</sequence>
<evidence type="ECO:0000313" key="1">
    <source>
        <dbReference type="Proteomes" id="UP000887576"/>
    </source>
</evidence>
<protein>
    <submittedName>
        <fullName evidence="2">Ovule protein</fullName>
    </submittedName>
</protein>
<proteinExistence type="predicted"/>
<dbReference type="Proteomes" id="UP000887576">
    <property type="component" value="Unplaced"/>
</dbReference>
<organism evidence="1 2">
    <name type="scientific">Panagrolaimus sp. JU765</name>
    <dbReference type="NCBI Taxonomy" id="591449"/>
    <lineage>
        <taxon>Eukaryota</taxon>
        <taxon>Metazoa</taxon>
        <taxon>Ecdysozoa</taxon>
        <taxon>Nematoda</taxon>
        <taxon>Chromadorea</taxon>
        <taxon>Rhabditida</taxon>
        <taxon>Tylenchina</taxon>
        <taxon>Panagrolaimomorpha</taxon>
        <taxon>Panagrolaimoidea</taxon>
        <taxon>Panagrolaimidae</taxon>
        <taxon>Panagrolaimus</taxon>
    </lineage>
</organism>
<dbReference type="WBParaSite" id="JU765_v2.g5562.t1">
    <property type="protein sequence ID" value="JU765_v2.g5562.t1"/>
    <property type="gene ID" value="JU765_v2.g5562"/>
</dbReference>
<name>A0AC34RDF1_9BILA</name>
<accession>A0AC34RDF1</accession>